<dbReference type="RefSeq" id="WP_150115652.1">
    <property type="nucleotide sequence ID" value="NZ_AUAE01000025.1"/>
</dbReference>
<dbReference type="PATRIC" id="fig|1203610.3.peg.5269"/>
<keyword evidence="2" id="KW-1185">Reference proteome</keyword>
<name>A0A0F5IPQ7_9BACT</name>
<evidence type="ECO:0000313" key="1">
    <source>
        <dbReference type="EMBL" id="KKB47511.1"/>
    </source>
</evidence>
<comment type="caution">
    <text evidence="1">The sequence shown here is derived from an EMBL/GenBank/DDBJ whole genome shotgun (WGS) entry which is preliminary data.</text>
</comment>
<reference evidence="1 2" key="1">
    <citation type="submission" date="2013-04" db="EMBL/GenBank/DDBJ databases">
        <title>The Genome Sequence of Parabacteroides gordonii DSM 23371.</title>
        <authorList>
            <consortium name="The Broad Institute Genomics Platform"/>
            <person name="Earl A."/>
            <person name="Ward D."/>
            <person name="Feldgarden M."/>
            <person name="Gevers D."/>
            <person name="Martens E."/>
            <person name="Sakamoto M."/>
            <person name="Benno Y."/>
            <person name="Suzuki N."/>
            <person name="Matsunaga N."/>
            <person name="Koshihara K."/>
            <person name="Seki M."/>
            <person name="Komiya H."/>
            <person name="Walker B."/>
            <person name="Young S."/>
            <person name="Zeng Q."/>
            <person name="Gargeya S."/>
            <person name="Fitzgerald M."/>
            <person name="Haas B."/>
            <person name="Abouelleil A."/>
            <person name="Allen A.W."/>
            <person name="Alvarado L."/>
            <person name="Arachchi H.M."/>
            <person name="Berlin A.M."/>
            <person name="Chapman S.B."/>
            <person name="Gainer-Dewar J."/>
            <person name="Goldberg J."/>
            <person name="Griggs A."/>
            <person name="Gujja S."/>
            <person name="Hansen M."/>
            <person name="Howarth C."/>
            <person name="Imamovic A."/>
            <person name="Ireland A."/>
            <person name="Larimer J."/>
            <person name="McCowan C."/>
            <person name="Murphy C."/>
            <person name="Pearson M."/>
            <person name="Poon T.W."/>
            <person name="Priest M."/>
            <person name="Roberts A."/>
            <person name="Saif S."/>
            <person name="Shea T."/>
            <person name="Sisk P."/>
            <person name="Sykes S."/>
            <person name="Wortman J."/>
            <person name="Nusbaum C."/>
            <person name="Birren B."/>
        </authorList>
    </citation>
    <scope>NUCLEOTIDE SEQUENCE [LARGE SCALE GENOMIC DNA]</scope>
    <source>
        <strain evidence="1 2">MS-1</strain>
    </source>
</reference>
<dbReference type="AlphaFoldDB" id="A0A0F5IPQ7"/>
<dbReference type="PROSITE" id="PS51257">
    <property type="entry name" value="PROKAR_LIPOPROTEIN"/>
    <property type="match status" value="1"/>
</dbReference>
<dbReference type="HOGENOM" id="CLU_217107_3_0_10"/>
<protein>
    <recommendedName>
        <fullName evidence="3">Smalltalk protein</fullName>
    </recommendedName>
</protein>
<dbReference type="InterPro" id="IPR045505">
    <property type="entry name" value="DUF6486"/>
</dbReference>
<organism evidence="1 2">
    <name type="scientific">Parabacteroides gordonii MS-1 = DSM 23371</name>
    <dbReference type="NCBI Taxonomy" id="1203610"/>
    <lineage>
        <taxon>Bacteria</taxon>
        <taxon>Pseudomonadati</taxon>
        <taxon>Bacteroidota</taxon>
        <taxon>Bacteroidia</taxon>
        <taxon>Bacteroidales</taxon>
        <taxon>Tannerellaceae</taxon>
        <taxon>Parabacteroides</taxon>
    </lineage>
</organism>
<evidence type="ECO:0008006" key="3">
    <source>
        <dbReference type="Google" id="ProtNLM"/>
    </source>
</evidence>
<dbReference type="Proteomes" id="UP000033035">
    <property type="component" value="Unassembled WGS sequence"/>
</dbReference>
<gene>
    <name evidence="1" type="ORF">HMPREF1536_05155</name>
</gene>
<dbReference type="NCBIfam" id="NF033879">
    <property type="entry name" value="smalltalk"/>
    <property type="match status" value="1"/>
</dbReference>
<dbReference type="Pfam" id="PF20096">
    <property type="entry name" value="DUF6486"/>
    <property type="match status" value="1"/>
</dbReference>
<dbReference type="STRING" id="1203610.HMPREF1536_05155"/>
<evidence type="ECO:0000313" key="2">
    <source>
        <dbReference type="Proteomes" id="UP000033035"/>
    </source>
</evidence>
<dbReference type="EMBL" id="AQHW01000029">
    <property type="protein sequence ID" value="KKB47511.1"/>
    <property type="molecule type" value="Genomic_DNA"/>
</dbReference>
<proteinExistence type="predicted"/>
<accession>A0A0F5IPQ7</accession>
<sequence>MSEKKKETWKFIIQTLLAILSAVATSLGITSCIAL</sequence>